<dbReference type="AlphaFoldDB" id="A0A4R7FJA2"/>
<evidence type="ECO:0000313" key="2">
    <source>
        <dbReference type="EMBL" id="TDS75996.1"/>
    </source>
</evidence>
<dbReference type="InterPro" id="IPR051908">
    <property type="entry name" value="Ribosomal_N-acetyltransferase"/>
</dbReference>
<dbReference type="EMBL" id="SOAM01000003">
    <property type="protein sequence ID" value="TDS75996.1"/>
    <property type="molecule type" value="Genomic_DNA"/>
</dbReference>
<gene>
    <name evidence="2" type="ORF">CLV52_3111</name>
</gene>
<dbReference type="GO" id="GO:1990189">
    <property type="term" value="F:protein N-terminal-serine acetyltransferase activity"/>
    <property type="evidence" value="ECO:0007669"/>
    <property type="project" value="TreeGrafter"/>
</dbReference>
<dbReference type="InterPro" id="IPR000182">
    <property type="entry name" value="GNAT_dom"/>
</dbReference>
<comment type="caution">
    <text evidence="2">The sequence shown here is derived from an EMBL/GenBank/DDBJ whole genome shotgun (WGS) entry which is preliminary data.</text>
</comment>
<sequence>MTAIVRLRPYRAEDAVRFDAEPQEPGSFEFFGWHASDARSRAFARDGLLGDDHGNLVVEVDGVGVVGDVGWVPVFHGPPPNCFALNIGIGLLAEHRGKGYGTTAQRLLAEHLFAYTRFERLEAATDVLNIAEQRALERAGFTREGVLRHAQWRAGAFHDTVLYSRLRGD</sequence>
<dbReference type="InterPro" id="IPR016181">
    <property type="entry name" value="Acyl_CoA_acyltransferase"/>
</dbReference>
<dbReference type="Pfam" id="PF13302">
    <property type="entry name" value="Acetyltransf_3"/>
    <property type="match status" value="1"/>
</dbReference>
<evidence type="ECO:0000313" key="3">
    <source>
        <dbReference type="Proteomes" id="UP000295344"/>
    </source>
</evidence>
<keyword evidence="3" id="KW-1185">Reference proteome</keyword>
<proteinExistence type="predicted"/>
<feature type="domain" description="N-acetyltransferase" evidence="1">
    <location>
        <begin position="5"/>
        <end position="168"/>
    </location>
</feature>
<dbReference type="Gene3D" id="3.40.630.30">
    <property type="match status" value="1"/>
</dbReference>
<dbReference type="Proteomes" id="UP000295344">
    <property type="component" value="Unassembled WGS sequence"/>
</dbReference>
<dbReference type="GO" id="GO:0005737">
    <property type="term" value="C:cytoplasm"/>
    <property type="evidence" value="ECO:0007669"/>
    <property type="project" value="TreeGrafter"/>
</dbReference>
<evidence type="ECO:0000259" key="1">
    <source>
        <dbReference type="PROSITE" id="PS51186"/>
    </source>
</evidence>
<name>A0A4R7FJA2_9MICO</name>
<organism evidence="2 3">
    <name type="scientific">Amnibacterium kyonggiense</name>
    <dbReference type="NCBI Taxonomy" id="595671"/>
    <lineage>
        <taxon>Bacteria</taxon>
        <taxon>Bacillati</taxon>
        <taxon>Actinomycetota</taxon>
        <taxon>Actinomycetes</taxon>
        <taxon>Micrococcales</taxon>
        <taxon>Microbacteriaceae</taxon>
        <taxon>Amnibacterium</taxon>
    </lineage>
</organism>
<keyword evidence="2" id="KW-0808">Transferase</keyword>
<protein>
    <submittedName>
        <fullName evidence="2">RimJ/RimL family protein N-acetyltransferase</fullName>
    </submittedName>
</protein>
<reference evidence="2 3" key="1">
    <citation type="submission" date="2019-03" db="EMBL/GenBank/DDBJ databases">
        <title>Genomic Encyclopedia of Archaeal and Bacterial Type Strains, Phase II (KMG-II): from individual species to whole genera.</title>
        <authorList>
            <person name="Goeker M."/>
        </authorList>
    </citation>
    <scope>NUCLEOTIDE SEQUENCE [LARGE SCALE GENOMIC DNA]</scope>
    <source>
        <strain evidence="2 3">DSM 24782</strain>
    </source>
</reference>
<accession>A0A4R7FJA2</accession>
<dbReference type="GO" id="GO:0008999">
    <property type="term" value="F:protein-N-terminal-alanine acetyltransferase activity"/>
    <property type="evidence" value="ECO:0007669"/>
    <property type="project" value="TreeGrafter"/>
</dbReference>
<dbReference type="SUPFAM" id="SSF55729">
    <property type="entry name" value="Acyl-CoA N-acyltransferases (Nat)"/>
    <property type="match status" value="1"/>
</dbReference>
<dbReference type="PROSITE" id="PS51186">
    <property type="entry name" value="GNAT"/>
    <property type="match status" value="1"/>
</dbReference>
<dbReference type="RefSeq" id="WP_133767217.1">
    <property type="nucleotide sequence ID" value="NZ_BAAARP010000001.1"/>
</dbReference>
<dbReference type="OrthoDB" id="9814648at2"/>
<dbReference type="PANTHER" id="PTHR43441">
    <property type="entry name" value="RIBOSOMAL-PROTEIN-SERINE ACETYLTRANSFERASE"/>
    <property type="match status" value="1"/>
</dbReference>
<dbReference type="PANTHER" id="PTHR43441:SF6">
    <property type="entry name" value="N-ACETYLTRANSFERASE DOMAIN-CONTAINING PROTEIN"/>
    <property type="match status" value="1"/>
</dbReference>